<accession>A0A0S6UE16</accession>
<dbReference type="GO" id="GO:0016829">
    <property type="term" value="F:lyase activity"/>
    <property type="evidence" value="ECO:0007669"/>
    <property type="project" value="UniProtKB-KW"/>
</dbReference>
<keyword evidence="3" id="KW-0874">Quinone</keyword>
<evidence type="ECO:0000256" key="7">
    <source>
        <dbReference type="ARBA" id="ARBA00023004"/>
    </source>
</evidence>
<dbReference type="GO" id="GO:0051539">
    <property type="term" value="F:4 iron, 4 sulfur cluster binding"/>
    <property type="evidence" value="ECO:0007669"/>
    <property type="project" value="UniProtKB-KW"/>
</dbReference>
<keyword evidence="8" id="KW-0411">Iron-sulfur</keyword>
<evidence type="ECO:0000259" key="12">
    <source>
        <dbReference type="PROSITE" id="PS51379"/>
    </source>
</evidence>
<evidence type="ECO:0000313" key="13">
    <source>
        <dbReference type="EMBL" id="GAF26719.1"/>
    </source>
</evidence>
<organism evidence="13">
    <name type="scientific">Moorella thermoacetica Y72</name>
    <dbReference type="NCBI Taxonomy" id="1325331"/>
    <lineage>
        <taxon>Bacteria</taxon>
        <taxon>Bacillati</taxon>
        <taxon>Bacillota</taxon>
        <taxon>Clostridia</taxon>
        <taxon>Neomoorellales</taxon>
        <taxon>Neomoorellaceae</taxon>
        <taxon>Neomoorella</taxon>
    </lineage>
</organism>
<keyword evidence="6" id="KW-1278">Translocase</keyword>
<dbReference type="GO" id="GO:0016020">
    <property type="term" value="C:membrane"/>
    <property type="evidence" value="ECO:0007669"/>
    <property type="project" value="InterPro"/>
</dbReference>
<dbReference type="InterPro" id="IPR017900">
    <property type="entry name" value="4Fe4S_Fe_S_CS"/>
</dbReference>
<feature type="domain" description="4Fe-4S ferredoxin-type" evidence="12">
    <location>
        <begin position="39"/>
        <end position="68"/>
    </location>
</feature>
<dbReference type="GO" id="GO:0048038">
    <property type="term" value="F:quinone binding"/>
    <property type="evidence" value="ECO:0007669"/>
    <property type="project" value="UniProtKB-KW"/>
</dbReference>
<dbReference type="InterPro" id="IPR010226">
    <property type="entry name" value="NADH_quinone_OxRdtase_chainI"/>
</dbReference>
<dbReference type="Pfam" id="PF12838">
    <property type="entry name" value="Fer4_7"/>
    <property type="match status" value="1"/>
</dbReference>
<evidence type="ECO:0000256" key="8">
    <source>
        <dbReference type="ARBA" id="ARBA00023014"/>
    </source>
</evidence>
<name>A0A0S6UE16_NEOTH</name>
<dbReference type="AlphaFoldDB" id="A0A0S6UE16"/>
<keyword evidence="13" id="KW-0456">Lyase</keyword>
<evidence type="ECO:0000256" key="6">
    <source>
        <dbReference type="ARBA" id="ARBA00022967"/>
    </source>
</evidence>
<keyword evidence="1" id="KW-1003">Cell membrane</keyword>
<evidence type="ECO:0000256" key="1">
    <source>
        <dbReference type="ARBA" id="ARBA00022475"/>
    </source>
</evidence>
<evidence type="ECO:0000256" key="10">
    <source>
        <dbReference type="ARBA" id="ARBA00023075"/>
    </source>
</evidence>
<evidence type="ECO:0000256" key="4">
    <source>
        <dbReference type="ARBA" id="ARBA00022723"/>
    </source>
</evidence>
<dbReference type="PANTHER" id="PTHR10849">
    <property type="entry name" value="NADH DEHYDROGENASE UBIQUINONE IRON-SULFUR PROTEIN 8, MITOCHONDRIAL"/>
    <property type="match status" value="1"/>
</dbReference>
<gene>
    <name evidence="13" type="ORF">MTY_2059</name>
</gene>
<reference evidence="13" key="1">
    <citation type="journal article" date="2014" name="Gene">
        <title>Genome-guided analysis of transformation efficiency and carbon dioxide assimilation by Moorella thermoacetica Y72.</title>
        <authorList>
            <person name="Tsukahara K."/>
            <person name="Kita A."/>
            <person name="Nakashimada Y."/>
            <person name="Hoshino T."/>
            <person name="Murakami K."/>
        </authorList>
    </citation>
    <scope>NUCLEOTIDE SEQUENCE [LARGE SCALE GENOMIC DNA]</scope>
    <source>
        <strain evidence="13">Y72</strain>
    </source>
</reference>
<dbReference type="SUPFAM" id="SSF54862">
    <property type="entry name" value="4Fe-4S ferredoxins"/>
    <property type="match status" value="1"/>
</dbReference>
<keyword evidence="7" id="KW-0408">Iron</keyword>
<dbReference type="PROSITE" id="PS51379">
    <property type="entry name" value="4FE4S_FER_2"/>
    <property type="match status" value="2"/>
</dbReference>
<dbReference type="PANTHER" id="PTHR10849:SF24">
    <property type="entry name" value="NADH-QUINONE OXIDOREDUCTASE SUBUNIT I 2"/>
    <property type="match status" value="1"/>
</dbReference>
<evidence type="ECO:0000256" key="9">
    <source>
        <dbReference type="ARBA" id="ARBA00023027"/>
    </source>
</evidence>
<keyword evidence="4" id="KW-0479">Metal-binding</keyword>
<proteinExistence type="predicted"/>
<evidence type="ECO:0000256" key="5">
    <source>
        <dbReference type="ARBA" id="ARBA00022737"/>
    </source>
</evidence>
<dbReference type="GO" id="GO:0046872">
    <property type="term" value="F:metal ion binding"/>
    <property type="evidence" value="ECO:0007669"/>
    <property type="project" value="UniProtKB-KW"/>
</dbReference>
<dbReference type="PROSITE" id="PS00198">
    <property type="entry name" value="4FE4S_FER_1"/>
    <property type="match status" value="2"/>
</dbReference>
<dbReference type="Proteomes" id="UP000063718">
    <property type="component" value="Unassembled WGS sequence"/>
</dbReference>
<keyword evidence="10 13" id="KW-0830">Ubiquinone</keyword>
<evidence type="ECO:0000256" key="11">
    <source>
        <dbReference type="ARBA" id="ARBA00023136"/>
    </source>
</evidence>
<feature type="domain" description="4Fe-4S ferredoxin-type" evidence="12">
    <location>
        <begin position="78"/>
        <end position="107"/>
    </location>
</feature>
<dbReference type="GO" id="GO:0016651">
    <property type="term" value="F:oxidoreductase activity, acting on NAD(P)H"/>
    <property type="evidence" value="ECO:0007669"/>
    <property type="project" value="InterPro"/>
</dbReference>
<protein>
    <submittedName>
        <fullName evidence="13">Formate hydrogenlyase subunit 6/NADH:ubiquinone oxidoreductase 23 kD subunit</fullName>
    </submittedName>
</protein>
<sequence>MFGQGLLKGLSITWHFCFGKAVTEQYPERRPNLPAASHGSFRLEREKCIACGICANACPNHVITVESERDEQKKRHLTGYRVKLGQCLFCGLCVESCPQGALHWQPDFELACYRHEDTEQDLLVGQAVEVKKGA</sequence>
<keyword evidence="2" id="KW-0004">4Fe-4S</keyword>
<dbReference type="RefSeq" id="WP_025774403.1">
    <property type="nucleotide sequence ID" value="NZ_DF238840.1"/>
</dbReference>
<dbReference type="EMBL" id="DF238840">
    <property type="protein sequence ID" value="GAF26719.1"/>
    <property type="molecule type" value="Genomic_DNA"/>
</dbReference>
<keyword evidence="11" id="KW-0472">Membrane</keyword>
<keyword evidence="5" id="KW-0677">Repeat</keyword>
<evidence type="ECO:0000256" key="3">
    <source>
        <dbReference type="ARBA" id="ARBA00022719"/>
    </source>
</evidence>
<dbReference type="Gene3D" id="3.30.70.3270">
    <property type="match status" value="1"/>
</dbReference>
<keyword evidence="9" id="KW-0520">NAD</keyword>
<dbReference type="InterPro" id="IPR017896">
    <property type="entry name" value="4Fe4S_Fe-S-bd"/>
</dbReference>
<evidence type="ECO:0000256" key="2">
    <source>
        <dbReference type="ARBA" id="ARBA00022485"/>
    </source>
</evidence>